<evidence type="ECO:0000259" key="1">
    <source>
        <dbReference type="Pfam" id="PF26160"/>
    </source>
</evidence>
<reference evidence="2" key="2">
    <citation type="journal article" date="2021" name="PeerJ">
        <title>Extensive microbial diversity within the chicken gut microbiome revealed by metagenomics and culture.</title>
        <authorList>
            <person name="Gilroy R."/>
            <person name="Ravi A."/>
            <person name="Getino M."/>
            <person name="Pursley I."/>
            <person name="Horton D.L."/>
            <person name="Alikhan N.F."/>
            <person name="Baker D."/>
            <person name="Gharbi K."/>
            <person name="Hall N."/>
            <person name="Watson M."/>
            <person name="Adriaenssens E.M."/>
            <person name="Foster-Nyarko E."/>
            <person name="Jarju S."/>
            <person name="Secka A."/>
            <person name="Antonio M."/>
            <person name="Oren A."/>
            <person name="Chaudhuri R.R."/>
            <person name="La Ragione R."/>
            <person name="Hildebrand F."/>
            <person name="Pallen M.J."/>
        </authorList>
    </citation>
    <scope>NUCLEOTIDE SEQUENCE</scope>
    <source>
        <strain evidence="2">E3-2379</strain>
    </source>
</reference>
<feature type="domain" description="YqzN/YkzM" evidence="1">
    <location>
        <begin position="10"/>
        <end position="57"/>
    </location>
</feature>
<evidence type="ECO:0000313" key="3">
    <source>
        <dbReference type="Proteomes" id="UP000823618"/>
    </source>
</evidence>
<reference evidence="2" key="1">
    <citation type="submission" date="2020-10" db="EMBL/GenBank/DDBJ databases">
        <authorList>
            <person name="Gilroy R."/>
        </authorList>
    </citation>
    <scope>NUCLEOTIDE SEQUENCE</scope>
    <source>
        <strain evidence="2">E3-2379</strain>
    </source>
</reference>
<organism evidence="2 3">
    <name type="scientific">Candidatus Scybalomonas excrementavium</name>
    <dbReference type="NCBI Taxonomy" id="2840943"/>
    <lineage>
        <taxon>Bacteria</taxon>
        <taxon>Bacillati</taxon>
        <taxon>Bacillota</taxon>
        <taxon>Clostridia</taxon>
        <taxon>Lachnospirales</taxon>
        <taxon>Lachnospiraceae</taxon>
        <taxon>Lachnospiraceae incertae sedis</taxon>
        <taxon>Candidatus Scybalomonas</taxon>
    </lineage>
</organism>
<sequence length="59" mass="7069">MKKEVKEQTETVYTKEQFVTSNSYKDYKEVLQAVLKEDKEYTKTEVETILKQFMKGKVK</sequence>
<dbReference type="InterPro" id="IPR058869">
    <property type="entry name" value="YqzN_YkzM"/>
</dbReference>
<dbReference type="Pfam" id="PF26160">
    <property type="entry name" value="YqzN_YkzM"/>
    <property type="match status" value="1"/>
</dbReference>
<protein>
    <recommendedName>
        <fullName evidence="1">YqzN/YkzM domain-containing protein</fullName>
    </recommendedName>
</protein>
<accession>A0A9D9N7Y9</accession>
<evidence type="ECO:0000313" key="2">
    <source>
        <dbReference type="EMBL" id="MBO8463756.1"/>
    </source>
</evidence>
<proteinExistence type="predicted"/>
<dbReference type="AlphaFoldDB" id="A0A9D9N7Y9"/>
<dbReference type="Proteomes" id="UP000823618">
    <property type="component" value="Unassembled WGS sequence"/>
</dbReference>
<dbReference type="EMBL" id="JADIML010000206">
    <property type="protein sequence ID" value="MBO8463756.1"/>
    <property type="molecule type" value="Genomic_DNA"/>
</dbReference>
<name>A0A9D9N7Y9_9FIRM</name>
<gene>
    <name evidence="2" type="ORF">IAC13_07490</name>
</gene>
<comment type="caution">
    <text evidence="2">The sequence shown here is derived from an EMBL/GenBank/DDBJ whole genome shotgun (WGS) entry which is preliminary data.</text>
</comment>